<comment type="similarity">
    <text evidence="2">Belongs to the acyltransferase 3 family.</text>
</comment>
<keyword evidence="3" id="KW-0472">Membrane</keyword>
<feature type="transmembrane region" description="Helical" evidence="3">
    <location>
        <begin position="41"/>
        <end position="58"/>
    </location>
</feature>
<dbReference type="GO" id="GO:0016747">
    <property type="term" value="F:acyltransferase activity, transferring groups other than amino-acyl groups"/>
    <property type="evidence" value="ECO:0007669"/>
    <property type="project" value="InterPro"/>
</dbReference>
<gene>
    <name evidence="5" type="ORF">KR50_16650</name>
</gene>
<dbReference type="InterPro" id="IPR002656">
    <property type="entry name" value="Acyl_transf_3_dom"/>
</dbReference>
<feature type="transmembrane region" description="Helical" evidence="3">
    <location>
        <begin position="262"/>
        <end position="280"/>
    </location>
</feature>
<accession>A0A0C2VU54</accession>
<dbReference type="OrthoDB" id="6623990at2"/>
<dbReference type="EMBL" id="JXRR01000014">
    <property type="protein sequence ID" value="KIL47498.1"/>
    <property type="molecule type" value="Genomic_DNA"/>
</dbReference>
<evidence type="ECO:0000256" key="3">
    <source>
        <dbReference type="SAM" id="Phobius"/>
    </source>
</evidence>
<dbReference type="PATRIC" id="fig|220754.4.peg.1685"/>
<reference evidence="5 6" key="1">
    <citation type="submission" date="2015-01" db="EMBL/GenBank/DDBJ databases">
        <title>Jeotgalibacillus campisalis genome sequencing.</title>
        <authorList>
            <person name="Goh K.M."/>
            <person name="Chan K.-G."/>
            <person name="Yaakop A.S."/>
            <person name="Ee R."/>
            <person name="Gan H.M."/>
            <person name="Chan C.S."/>
        </authorList>
    </citation>
    <scope>NUCLEOTIDE SEQUENCE [LARGE SCALE GENOMIC DNA]</scope>
    <source>
        <strain evidence="5 6">SF-57</strain>
    </source>
</reference>
<evidence type="ECO:0000313" key="5">
    <source>
        <dbReference type="EMBL" id="KIL47498.1"/>
    </source>
</evidence>
<evidence type="ECO:0000259" key="4">
    <source>
        <dbReference type="Pfam" id="PF01757"/>
    </source>
</evidence>
<keyword evidence="5" id="KW-0808">Transferase</keyword>
<organism evidence="5 6">
    <name type="scientific">Jeotgalibacillus campisalis</name>
    <dbReference type="NCBI Taxonomy" id="220754"/>
    <lineage>
        <taxon>Bacteria</taxon>
        <taxon>Bacillati</taxon>
        <taxon>Bacillota</taxon>
        <taxon>Bacilli</taxon>
        <taxon>Bacillales</taxon>
        <taxon>Caryophanaceae</taxon>
        <taxon>Jeotgalibacillus</taxon>
    </lineage>
</organism>
<proteinExistence type="inferred from homology"/>
<feature type="transmembrane region" description="Helical" evidence="3">
    <location>
        <begin position="156"/>
        <end position="175"/>
    </location>
</feature>
<dbReference type="InterPro" id="IPR052734">
    <property type="entry name" value="Nod_factor_acetyltransferase"/>
</dbReference>
<keyword evidence="5" id="KW-0012">Acyltransferase</keyword>
<feature type="transmembrane region" description="Helical" evidence="3">
    <location>
        <begin position="70"/>
        <end position="91"/>
    </location>
</feature>
<evidence type="ECO:0000313" key="6">
    <source>
        <dbReference type="Proteomes" id="UP000031972"/>
    </source>
</evidence>
<feature type="domain" description="Acyltransferase 3" evidence="4">
    <location>
        <begin position="6"/>
        <end position="308"/>
    </location>
</feature>
<feature type="transmembrane region" description="Helical" evidence="3">
    <location>
        <begin position="187"/>
        <end position="209"/>
    </location>
</feature>
<comment type="subcellular location">
    <subcellularLocation>
        <location evidence="1">Membrane</location>
    </subcellularLocation>
</comment>
<protein>
    <submittedName>
        <fullName evidence="5">Acyltransferase</fullName>
    </submittedName>
</protein>
<feature type="transmembrane region" description="Helical" evidence="3">
    <location>
        <begin position="133"/>
        <end position="150"/>
    </location>
</feature>
<dbReference type="RefSeq" id="WP_041057098.1">
    <property type="nucleotide sequence ID" value="NZ_JXRR01000014.1"/>
</dbReference>
<sequence>MTKRDYYFDNAKFLLIFLVVFGHAIQPLIESDPLLLSLYKTIYFFHMPAFILAAGYFAKGFYKKGHIRKLMIKLLVPYLIFQLIYTLYYYFLRNEQSLSIDPFYPQWSLWFLVSMFFWSLLLILFVQVFKLTIKTALPISVLLGLLVGFAGDYSTILSISRTFVFFPFFLLGYYADRSWFYALKKKPLRLASIFSLTSAFLFMILVPEWSNSWLLGSHSYENSGVQTEISPLIRLLVYTINIWLVASFFSLTPEDNYFYTKWGKNTLYVYLLHGFIIQFYREADFGLIINPYVSLLLIMISSWLLTIMLSTNWVTAFTQPLIELKASRLKKR</sequence>
<keyword evidence="6" id="KW-1185">Reference proteome</keyword>
<name>A0A0C2VU54_9BACL</name>
<dbReference type="Pfam" id="PF01757">
    <property type="entry name" value="Acyl_transf_3"/>
    <property type="match status" value="1"/>
</dbReference>
<feature type="transmembrane region" description="Helical" evidence="3">
    <location>
        <begin position="229"/>
        <end position="250"/>
    </location>
</feature>
<dbReference type="PANTHER" id="PTHR37312">
    <property type="entry name" value="MEMBRANE-BOUND ACYLTRANSFERASE YKRP-RELATED"/>
    <property type="match status" value="1"/>
</dbReference>
<evidence type="ECO:0000256" key="2">
    <source>
        <dbReference type="ARBA" id="ARBA00007400"/>
    </source>
</evidence>
<keyword evidence="3" id="KW-1133">Transmembrane helix</keyword>
<feature type="transmembrane region" description="Helical" evidence="3">
    <location>
        <begin position="292"/>
        <end position="322"/>
    </location>
</feature>
<dbReference type="AlphaFoldDB" id="A0A0C2VU54"/>
<feature type="transmembrane region" description="Helical" evidence="3">
    <location>
        <begin position="107"/>
        <end position="126"/>
    </location>
</feature>
<dbReference type="Proteomes" id="UP000031972">
    <property type="component" value="Unassembled WGS sequence"/>
</dbReference>
<comment type="caution">
    <text evidence="5">The sequence shown here is derived from an EMBL/GenBank/DDBJ whole genome shotgun (WGS) entry which is preliminary data.</text>
</comment>
<dbReference type="PANTHER" id="PTHR37312:SF1">
    <property type="entry name" value="MEMBRANE-BOUND ACYLTRANSFERASE YKRP-RELATED"/>
    <property type="match status" value="1"/>
</dbReference>
<feature type="transmembrane region" description="Helical" evidence="3">
    <location>
        <begin position="12"/>
        <end position="29"/>
    </location>
</feature>
<evidence type="ECO:0000256" key="1">
    <source>
        <dbReference type="ARBA" id="ARBA00004370"/>
    </source>
</evidence>
<keyword evidence="3" id="KW-0812">Transmembrane</keyword>